<evidence type="ECO:0000313" key="2">
    <source>
        <dbReference type="EMBL" id="CAK0860941.1"/>
    </source>
</evidence>
<proteinExistence type="predicted"/>
<gene>
    <name evidence="2" type="ORF">PCOR1329_LOCUS49764</name>
</gene>
<protein>
    <submittedName>
        <fullName evidence="2">Uncharacterized protein</fullName>
    </submittedName>
</protein>
<dbReference type="Proteomes" id="UP001189429">
    <property type="component" value="Unassembled WGS sequence"/>
</dbReference>
<keyword evidence="1" id="KW-0175">Coiled coil</keyword>
<evidence type="ECO:0000313" key="3">
    <source>
        <dbReference type="Proteomes" id="UP001189429"/>
    </source>
</evidence>
<comment type="caution">
    <text evidence="2">The sequence shown here is derived from an EMBL/GenBank/DDBJ whole genome shotgun (WGS) entry which is preliminary data.</text>
</comment>
<name>A0ABN9UPG2_9DINO</name>
<accession>A0ABN9UPG2</accession>
<dbReference type="EMBL" id="CAUYUJ010016026">
    <property type="protein sequence ID" value="CAK0860941.1"/>
    <property type="molecule type" value="Genomic_DNA"/>
</dbReference>
<keyword evidence="3" id="KW-1185">Reference proteome</keyword>
<evidence type="ECO:0000256" key="1">
    <source>
        <dbReference type="SAM" id="Coils"/>
    </source>
</evidence>
<feature type="non-terminal residue" evidence="2">
    <location>
        <position position="1"/>
    </location>
</feature>
<feature type="coiled-coil region" evidence="1">
    <location>
        <begin position="71"/>
        <end position="98"/>
    </location>
</feature>
<sequence>APAMVYVDVDSELSQKKIRDQLSALMQSQGPLARINSPALAAIDVQIAEKKASLYASRPPSQQPDGLWAVITRAEKRLQQAQEDMQAAQEKIDAEQAAWTAYRADLMELETGLTKNP</sequence>
<organism evidence="2 3">
    <name type="scientific">Prorocentrum cordatum</name>
    <dbReference type="NCBI Taxonomy" id="2364126"/>
    <lineage>
        <taxon>Eukaryota</taxon>
        <taxon>Sar</taxon>
        <taxon>Alveolata</taxon>
        <taxon>Dinophyceae</taxon>
        <taxon>Prorocentrales</taxon>
        <taxon>Prorocentraceae</taxon>
        <taxon>Prorocentrum</taxon>
    </lineage>
</organism>
<reference evidence="2" key="1">
    <citation type="submission" date="2023-10" db="EMBL/GenBank/DDBJ databases">
        <authorList>
            <person name="Chen Y."/>
            <person name="Shah S."/>
            <person name="Dougan E. K."/>
            <person name="Thang M."/>
            <person name="Chan C."/>
        </authorList>
    </citation>
    <scope>NUCLEOTIDE SEQUENCE [LARGE SCALE GENOMIC DNA]</scope>
</reference>